<dbReference type="Proteomes" id="UP001334084">
    <property type="component" value="Chromosome 9"/>
</dbReference>
<evidence type="ECO:0000313" key="1">
    <source>
        <dbReference type="EMBL" id="WUR04543.1"/>
    </source>
</evidence>
<reference evidence="1" key="1">
    <citation type="journal article" date="2024" name="BMC Genomics">
        <title>Functional annotation of a divergent genome using sequence and structure-based similarity.</title>
        <authorList>
            <person name="Svedberg D."/>
            <person name="Winiger R.R."/>
            <person name="Berg A."/>
            <person name="Sharma H."/>
            <person name="Tellgren-Roth C."/>
            <person name="Debrunner-Vossbrinck B.A."/>
            <person name="Vossbrinck C.R."/>
            <person name="Barandun J."/>
        </authorList>
    </citation>
    <scope>NUCLEOTIDE SEQUENCE</scope>
    <source>
        <strain evidence="1">Illinois isolate</strain>
    </source>
</reference>
<name>A0AAX4JFB2_9MICR</name>
<dbReference type="RefSeq" id="XP_065330688.1">
    <property type="nucleotide sequence ID" value="XM_065474616.1"/>
</dbReference>
<proteinExistence type="predicted"/>
<evidence type="ECO:0000313" key="2">
    <source>
        <dbReference type="Proteomes" id="UP001334084"/>
    </source>
</evidence>
<sequence length="184" mass="22368">MQNLYIFRILLENINATNSIKNDLYNEGVTKEYYKLKIHDEINSELESYNNLKKYKKRYKNFSIEEEVIEYKERLKIILKVCNKLCFDVSNLYNNHLNKQKTDMFVIKCIKTILSIFIHPIISPTCVNKIIDYLVYTSLFRCYIMIDDYNEENRILLYDIYIKIKNEMNFVKENQKILRRKKSK</sequence>
<dbReference type="KEGG" id="vnx:VNE69_09098"/>
<dbReference type="AlphaFoldDB" id="A0AAX4JFB2"/>
<accession>A0AAX4JFB2</accession>
<protein>
    <submittedName>
        <fullName evidence="1">Uncharacterized protein</fullName>
    </submittedName>
</protein>
<dbReference type="GeneID" id="90542377"/>
<keyword evidence="2" id="KW-1185">Reference proteome</keyword>
<gene>
    <name evidence="1" type="ORF">VNE69_09098</name>
</gene>
<dbReference type="EMBL" id="CP142734">
    <property type="protein sequence ID" value="WUR04543.1"/>
    <property type="molecule type" value="Genomic_DNA"/>
</dbReference>
<organism evidence="1 2">
    <name type="scientific">Vairimorpha necatrix</name>
    <dbReference type="NCBI Taxonomy" id="6039"/>
    <lineage>
        <taxon>Eukaryota</taxon>
        <taxon>Fungi</taxon>
        <taxon>Fungi incertae sedis</taxon>
        <taxon>Microsporidia</taxon>
        <taxon>Nosematidae</taxon>
        <taxon>Vairimorpha</taxon>
    </lineage>
</organism>